<sequence length="320" mass="35795">MSRPIKNRRTVEVRTAGIVPWRRRNGRLEVALVHRRRYDDWSWPKGKLESGESYPAAAVREAAEETGLTMRLGIPLPTNSYPLSPRGGRPHEKVIRYWAGKPISGDGKLLHEVDKLRWVTVPKARRLLTYRRDREQLDALATADGCGELKTWPLVLVRHGNAVSRKAWTEHDWLRPLNRRGRAQAQELVSVLSAYDIRHVATSSSTRCLHTVTPYAESRKYTVHSTAVFSEETFAEDPGRSTDALKALLASGERALLCSHGPVIPSLLAELMPRARGAARQILKEVGAENMVKGEALVMHVRGRGSSAKVIAAERHLPLI</sequence>
<dbReference type="Gene3D" id="3.90.79.10">
    <property type="entry name" value="Nucleoside Triphosphate Pyrophosphohydrolase"/>
    <property type="match status" value="1"/>
</dbReference>
<evidence type="ECO:0000313" key="5">
    <source>
        <dbReference type="EMBL" id="GAB77806.1"/>
    </source>
</evidence>
<dbReference type="eggNOG" id="COG0494">
    <property type="taxonomic scope" value="Bacteria"/>
</dbReference>
<dbReference type="InterPro" id="IPR020476">
    <property type="entry name" value="Nudix_hydrolase"/>
</dbReference>
<dbReference type="Pfam" id="PF00293">
    <property type="entry name" value="NUDIX"/>
    <property type="match status" value="1"/>
</dbReference>
<dbReference type="PANTHER" id="PTHR21340:SF0">
    <property type="entry name" value="BIS(5'-NUCLEOSYL)-TETRAPHOSPHATASE [ASYMMETRICAL]"/>
    <property type="match status" value="1"/>
</dbReference>
<dbReference type="Proteomes" id="UP000008495">
    <property type="component" value="Unassembled WGS sequence"/>
</dbReference>
<comment type="similarity">
    <text evidence="1 3">Belongs to the Nudix hydrolase family.</text>
</comment>
<dbReference type="InterPro" id="IPR000086">
    <property type="entry name" value="NUDIX_hydrolase_dom"/>
</dbReference>
<dbReference type="GO" id="GO:0006167">
    <property type="term" value="P:AMP biosynthetic process"/>
    <property type="evidence" value="ECO:0007669"/>
    <property type="project" value="TreeGrafter"/>
</dbReference>
<reference evidence="5 6" key="1">
    <citation type="submission" date="2012-08" db="EMBL/GenBank/DDBJ databases">
        <title>Whole genome shotgun sequence of Austwickia chelonae NBRC 105200.</title>
        <authorList>
            <person name="Yoshida I."/>
            <person name="Hosoyama A."/>
            <person name="Tsuchikane K."/>
            <person name="Katsumata H."/>
            <person name="Ando Y."/>
            <person name="Ohji S."/>
            <person name="Hamada M."/>
            <person name="Tamura T."/>
            <person name="Yamazoe A."/>
            <person name="Yamazaki S."/>
            <person name="Fujita N."/>
        </authorList>
    </citation>
    <scope>NUCLEOTIDE SEQUENCE [LARGE SCALE GENOMIC DNA]</scope>
    <source>
        <strain evidence="5 6">NBRC 105200</strain>
    </source>
</reference>
<dbReference type="InterPro" id="IPR051325">
    <property type="entry name" value="Nudix_hydrolase_domain"/>
</dbReference>
<dbReference type="GO" id="GO:0006754">
    <property type="term" value="P:ATP biosynthetic process"/>
    <property type="evidence" value="ECO:0007669"/>
    <property type="project" value="TreeGrafter"/>
</dbReference>
<dbReference type="SUPFAM" id="SSF55811">
    <property type="entry name" value="Nudix"/>
    <property type="match status" value="1"/>
</dbReference>
<proteinExistence type="inferred from homology"/>
<dbReference type="PROSITE" id="PS51462">
    <property type="entry name" value="NUDIX"/>
    <property type="match status" value="1"/>
</dbReference>
<dbReference type="InterPro" id="IPR015797">
    <property type="entry name" value="NUDIX_hydrolase-like_dom_sf"/>
</dbReference>
<dbReference type="GO" id="GO:0004081">
    <property type="term" value="F:bis(5'-nucleosyl)-tetraphosphatase (asymmetrical) activity"/>
    <property type="evidence" value="ECO:0007669"/>
    <property type="project" value="TreeGrafter"/>
</dbReference>
<dbReference type="PRINTS" id="PR00502">
    <property type="entry name" value="NUDIXFAMILY"/>
</dbReference>
<evidence type="ECO:0000259" key="4">
    <source>
        <dbReference type="PROSITE" id="PS51462"/>
    </source>
</evidence>
<dbReference type="SUPFAM" id="SSF53254">
    <property type="entry name" value="Phosphoglycerate mutase-like"/>
    <property type="match status" value="1"/>
</dbReference>
<dbReference type="CDD" id="cd03673">
    <property type="entry name" value="NUDIX_Ap6A_hydrolase"/>
    <property type="match status" value="1"/>
</dbReference>
<gene>
    <name evidence="5" type="ORF">AUCHE_08_00470</name>
</gene>
<dbReference type="PROSITE" id="PS00893">
    <property type="entry name" value="NUDIX_BOX"/>
    <property type="match status" value="1"/>
</dbReference>
<protein>
    <recommendedName>
        <fullName evidence="4">Nudix hydrolase domain-containing protein</fullName>
    </recommendedName>
</protein>
<dbReference type="SMART" id="SM00855">
    <property type="entry name" value="PGAM"/>
    <property type="match status" value="1"/>
</dbReference>
<dbReference type="PANTHER" id="PTHR21340">
    <property type="entry name" value="DIADENOSINE 5,5-P1,P4-TETRAPHOSPHATE PYROPHOSPHOHYDROLASE MUTT"/>
    <property type="match status" value="1"/>
</dbReference>
<dbReference type="Pfam" id="PF00300">
    <property type="entry name" value="His_Phos_1"/>
    <property type="match status" value="1"/>
</dbReference>
<dbReference type="CDD" id="cd07067">
    <property type="entry name" value="HP_PGM_like"/>
    <property type="match status" value="1"/>
</dbReference>
<evidence type="ECO:0000256" key="2">
    <source>
        <dbReference type="ARBA" id="ARBA00022801"/>
    </source>
</evidence>
<dbReference type="RefSeq" id="WP_006502558.1">
    <property type="nucleotide sequence ID" value="NZ_BAGZ01000008.1"/>
</dbReference>
<dbReference type="STRING" id="100225.SAMN05421595_0315"/>
<dbReference type="AlphaFoldDB" id="K6UM50"/>
<organism evidence="5 6">
    <name type="scientific">Austwickia chelonae NBRC 105200</name>
    <dbReference type="NCBI Taxonomy" id="1184607"/>
    <lineage>
        <taxon>Bacteria</taxon>
        <taxon>Bacillati</taxon>
        <taxon>Actinomycetota</taxon>
        <taxon>Actinomycetes</taxon>
        <taxon>Micrococcales</taxon>
        <taxon>Dermatophilaceae</taxon>
        <taxon>Austwickia</taxon>
    </lineage>
</organism>
<dbReference type="OrthoDB" id="4287477at2"/>
<feature type="domain" description="Nudix hydrolase" evidence="4">
    <location>
        <begin position="11"/>
        <end position="141"/>
    </location>
</feature>
<keyword evidence="2 3" id="KW-0378">Hydrolase</keyword>
<accession>K6UM50</accession>
<dbReference type="Gene3D" id="3.40.50.1240">
    <property type="entry name" value="Phosphoglycerate mutase-like"/>
    <property type="match status" value="1"/>
</dbReference>
<evidence type="ECO:0000256" key="3">
    <source>
        <dbReference type="RuleBase" id="RU003476"/>
    </source>
</evidence>
<dbReference type="InterPro" id="IPR029033">
    <property type="entry name" value="His_PPase_superfam"/>
</dbReference>
<keyword evidence="6" id="KW-1185">Reference proteome</keyword>
<dbReference type="InterPro" id="IPR020084">
    <property type="entry name" value="NUDIX_hydrolase_CS"/>
</dbReference>
<name>K6UM50_9MICO</name>
<evidence type="ECO:0000313" key="6">
    <source>
        <dbReference type="Proteomes" id="UP000008495"/>
    </source>
</evidence>
<dbReference type="EMBL" id="BAGZ01000008">
    <property type="protein sequence ID" value="GAB77806.1"/>
    <property type="molecule type" value="Genomic_DNA"/>
</dbReference>
<evidence type="ECO:0000256" key="1">
    <source>
        <dbReference type="ARBA" id="ARBA00005582"/>
    </source>
</evidence>
<comment type="caution">
    <text evidence="5">The sequence shown here is derived from an EMBL/GenBank/DDBJ whole genome shotgun (WGS) entry which is preliminary data.</text>
</comment>
<dbReference type="InterPro" id="IPR013078">
    <property type="entry name" value="His_Pase_superF_clade-1"/>
</dbReference>